<proteinExistence type="predicted"/>
<reference evidence="1 2" key="1">
    <citation type="journal article" date="2014" name="Curr. Biol.">
        <title>The genome of the clonal raider ant Cerapachys biroi.</title>
        <authorList>
            <person name="Oxley P.R."/>
            <person name="Ji L."/>
            <person name="Fetter-Pruneda I."/>
            <person name="McKenzie S.K."/>
            <person name="Li C."/>
            <person name="Hu H."/>
            <person name="Zhang G."/>
            <person name="Kronauer D.J."/>
        </authorList>
    </citation>
    <scope>NUCLEOTIDE SEQUENCE [LARGE SCALE GENOMIC DNA]</scope>
</reference>
<dbReference type="AlphaFoldDB" id="A0A026W9E4"/>
<dbReference type="EMBL" id="KK107321">
    <property type="protein sequence ID" value="EZA52727.1"/>
    <property type="molecule type" value="Genomic_DNA"/>
</dbReference>
<keyword evidence="2" id="KW-1185">Reference proteome</keyword>
<evidence type="ECO:0000313" key="1">
    <source>
        <dbReference type="EMBL" id="EZA52727.1"/>
    </source>
</evidence>
<gene>
    <name evidence="1" type="ORF">X777_07108</name>
</gene>
<name>A0A026W9E4_OOCBI</name>
<organism evidence="1 2">
    <name type="scientific">Ooceraea biroi</name>
    <name type="common">Clonal raider ant</name>
    <name type="synonym">Cerapachys biroi</name>
    <dbReference type="NCBI Taxonomy" id="2015173"/>
    <lineage>
        <taxon>Eukaryota</taxon>
        <taxon>Metazoa</taxon>
        <taxon>Ecdysozoa</taxon>
        <taxon>Arthropoda</taxon>
        <taxon>Hexapoda</taxon>
        <taxon>Insecta</taxon>
        <taxon>Pterygota</taxon>
        <taxon>Neoptera</taxon>
        <taxon>Endopterygota</taxon>
        <taxon>Hymenoptera</taxon>
        <taxon>Apocrita</taxon>
        <taxon>Aculeata</taxon>
        <taxon>Formicoidea</taxon>
        <taxon>Formicidae</taxon>
        <taxon>Dorylinae</taxon>
        <taxon>Ooceraea</taxon>
    </lineage>
</organism>
<accession>A0A026W9E4</accession>
<protein>
    <submittedName>
        <fullName evidence="1">Uncharacterized protein</fullName>
    </submittedName>
</protein>
<evidence type="ECO:0000313" key="2">
    <source>
        <dbReference type="Proteomes" id="UP000053097"/>
    </source>
</evidence>
<dbReference type="Pfam" id="PF10712">
    <property type="entry name" value="NAD-GH"/>
    <property type="match status" value="1"/>
</dbReference>
<sequence length="182" mass="21811">MNLDLYLGLAVRRRREHLALLRRYSRVAGNQSREHTAKCLDTYTEIEKIIYLLKIIQLQFVNQYAPLDRGTDGHSLVRIHRFRRLPAENFLHRLLHLGNPGHTADQQNFTDLRLRHFRIGKRFLTRLNGTFDQVIHETLEFASRQFKIQMFRPTGIHGEIRQIYVRLERTRQLDLRLLRSLF</sequence>
<dbReference type="Proteomes" id="UP000053097">
    <property type="component" value="Unassembled WGS sequence"/>
</dbReference>
<dbReference type="InterPro" id="IPR019651">
    <property type="entry name" value="Glutamate_DH_NAD-spec"/>
</dbReference>